<keyword evidence="2" id="KW-1185">Reference proteome</keyword>
<proteinExistence type="predicted"/>
<dbReference type="Proteomes" id="UP000095463">
    <property type="component" value="Unassembled WGS sequence"/>
</dbReference>
<sequence>MAARHEDEAFGFGYQSVVTEPAPEVIGIIGIGAHARGGDVQHMVELAGRIGDAAAEARALLDQRDADIGGAAQQVRGERHAAGATADDENGEAWMRFVHSRVSPVAWFHDAKRPYG</sequence>
<gene>
    <name evidence="1" type="ORF">VW23_000855</name>
</gene>
<organism evidence="1 2">
    <name type="scientific">Devosia insulae DS-56</name>
    <dbReference type="NCBI Taxonomy" id="1116389"/>
    <lineage>
        <taxon>Bacteria</taxon>
        <taxon>Pseudomonadati</taxon>
        <taxon>Pseudomonadota</taxon>
        <taxon>Alphaproteobacteria</taxon>
        <taxon>Hyphomicrobiales</taxon>
        <taxon>Devosiaceae</taxon>
        <taxon>Devosia</taxon>
    </lineage>
</organism>
<dbReference type="EMBL" id="LAJE02000090">
    <property type="protein sequence ID" value="OEO32119.1"/>
    <property type="molecule type" value="Genomic_DNA"/>
</dbReference>
<reference evidence="1 2" key="1">
    <citation type="journal article" date="2015" name="Genome Announc.">
        <title>Genome Assemblies of Three Soil-Associated Devosia species: D. insulae, D. limi, and D. soli.</title>
        <authorList>
            <person name="Hassan Y.I."/>
            <person name="Lepp D."/>
            <person name="Zhou T."/>
        </authorList>
    </citation>
    <scope>NUCLEOTIDE SEQUENCE [LARGE SCALE GENOMIC DNA]</scope>
    <source>
        <strain evidence="1 2">DS-56</strain>
    </source>
</reference>
<evidence type="ECO:0000313" key="1">
    <source>
        <dbReference type="EMBL" id="OEO32119.1"/>
    </source>
</evidence>
<accession>A0A1E5XU45</accession>
<name>A0A1E5XU45_9HYPH</name>
<comment type="caution">
    <text evidence="1">The sequence shown here is derived from an EMBL/GenBank/DDBJ whole genome shotgun (WGS) entry which is preliminary data.</text>
</comment>
<dbReference type="AlphaFoldDB" id="A0A1E5XU45"/>
<protein>
    <submittedName>
        <fullName evidence="1">Uncharacterized protein</fullName>
    </submittedName>
</protein>
<evidence type="ECO:0000313" key="2">
    <source>
        <dbReference type="Proteomes" id="UP000095463"/>
    </source>
</evidence>